<keyword evidence="3" id="KW-0378">Hydrolase</keyword>
<dbReference type="PANTHER" id="PTHR34853:SF1">
    <property type="entry name" value="LIPASE 5"/>
    <property type="match status" value="1"/>
</dbReference>
<evidence type="ECO:0000259" key="2">
    <source>
        <dbReference type="Pfam" id="PF12697"/>
    </source>
</evidence>
<dbReference type="PANTHER" id="PTHR34853">
    <property type="match status" value="1"/>
</dbReference>
<evidence type="ECO:0000256" key="1">
    <source>
        <dbReference type="SAM" id="SignalP"/>
    </source>
</evidence>
<sequence>MRQAFLHWPRLATTWALVAALAACGGGNDGDTDASTSPEVPVVPVTPVGTGEFKTATALGTITRADIVQALQAKESRVPAALVPRYDVMAYRLEYMTTDINGQLIRASGLVGVPAKAPGASSPILGYQHGSIFRDIEAPSNNAVPSEIALVMASLGYIVLAPDYVGYGASKGAPHPYLLSAPTAAAVVDFLAAAQTWRRQQGMVDNGQLFLAGYSEGGYVTLATHRALQQSNSPHLQNLRQVVVGAGPYNVQATMDGLIDLVRKENRLIGALINPGFLRYLGGSAQREVRRLLIKNLLPDDADVVIDTTFIDNFLSDDVQNLDRLSNIHNWKPHLPVRFYHGKDDRTVPYASSVSTVQTMQAQGAGDLVSLADCPASPAGHLQCVPPFLSFMLDQLTTQAQDL</sequence>
<dbReference type="OrthoDB" id="9798122at2"/>
<evidence type="ECO:0000313" key="3">
    <source>
        <dbReference type="EMBL" id="SEQ35128.1"/>
    </source>
</evidence>
<dbReference type="STRING" id="180197.SAMN02982919_00504"/>
<dbReference type="InterPro" id="IPR000073">
    <property type="entry name" value="AB_hydrolase_1"/>
</dbReference>
<keyword evidence="1" id="KW-0732">Signal</keyword>
<dbReference type="Gene3D" id="3.40.50.1820">
    <property type="entry name" value="alpha/beta hydrolase"/>
    <property type="match status" value="1"/>
</dbReference>
<gene>
    <name evidence="3" type="ORF">SAMN02982919_00504</name>
</gene>
<organism evidence="3 4">
    <name type="scientific">Giesbergeria anulus</name>
    <dbReference type="NCBI Taxonomy" id="180197"/>
    <lineage>
        <taxon>Bacteria</taxon>
        <taxon>Pseudomonadati</taxon>
        <taxon>Pseudomonadota</taxon>
        <taxon>Betaproteobacteria</taxon>
        <taxon>Burkholderiales</taxon>
        <taxon>Comamonadaceae</taxon>
        <taxon>Giesbergeria</taxon>
    </lineage>
</organism>
<dbReference type="GO" id="GO:0016042">
    <property type="term" value="P:lipid catabolic process"/>
    <property type="evidence" value="ECO:0007669"/>
    <property type="project" value="InterPro"/>
</dbReference>
<evidence type="ECO:0000313" key="4">
    <source>
        <dbReference type="Proteomes" id="UP000199766"/>
    </source>
</evidence>
<dbReference type="RefSeq" id="WP_091452213.1">
    <property type="nucleotide sequence ID" value="NZ_FOGD01000001.1"/>
</dbReference>
<dbReference type="InterPro" id="IPR029058">
    <property type="entry name" value="AB_hydrolase_fold"/>
</dbReference>
<protein>
    <submittedName>
        <fullName evidence="3">Alpha/beta hydrolase family protein</fullName>
    </submittedName>
</protein>
<name>A0A1H9FCT5_9BURK</name>
<dbReference type="Pfam" id="PF12697">
    <property type="entry name" value="Abhydrolase_6"/>
    <property type="match status" value="1"/>
</dbReference>
<dbReference type="EMBL" id="FOGD01000001">
    <property type="protein sequence ID" value="SEQ35128.1"/>
    <property type="molecule type" value="Genomic_DNA"/>
</dbReference>
<dbReference type="Proteomes" id="UP000199766">
    <property type="component" value="Unassembled WGS sequence"/>
</dbReference>
<keyword evidence="4" id="KW-1185">Reference proteome</keyword>
<proteinExistence type="predicted"/>
<feature type="signal peptide" evidence="1">
    <location>
        <begin position="1"/>
        <end position="22"/>
    </location>
</feature>
<feature type="domain" description="AB hydrolase-1" evidence="2">
    <location>
        <begin position="156"/>
        <end position="372"/>
    </location>
</feature>
<feature type="chain" id="PRO_5011457732" evidence="1">
    <location>
        <begin position="23"/>
        <end position="403"/>
    </location>
</feature>
<dbReference type="SUPFAM" id="SSF53474">
    <property type="entry name" value="alpha/beta-Hydrolases"/>
    <property type="match status" value="1"/>
</dbReference>
<dbReference type="AlphaFoldDB" id="A0A1H9FCT5"/>
<accession>A0A1H9FCT5</accession>
<dbReference type="InterPro" id="IPR005152">
    <property type="entry name" value="Lipase_secreted"/>
</dbReference>
<dbReference type="PROSITE" id="PS51257">
    <property type="entry name" value="PROKAR_LIPOPROTEIN"/>
    <property type="match status" value="1"/>
</dbReference>
<dbReference type="GO" id="GO:0004806">
    <property type="term" value="F:triacylglycerol lipase activity"/>
    <property type="evidence" value="ECO:0007669"/>
    <property type="project" value="InterPro"/>
</dbReference>
<reference evidence="3 4" key="1">
    <citation type="submission" date="2016-10" db="EMBL/GenBank/DDBJ databases">
        <authorList>
            <person name="de Groot N.N."/>
        </authorList>
    </citation>
    <scope>NUCLEOTIDE SEQUENCE [LARGE SCALE GENOMIC DNA]</scope>
    <source>
        <strain evidence="3 4">ATCC 35958</strain>
    </source>
</reference>